<proteinExistence type="predicted"/>
<dbReference type="Proteomes" id="UP001300672">
    <property type="component" value="Chromosome"/>
</dbReference>
<evidence type="ECO:0000313" key="3">
    <source>
        <dbReference type="EMBL" id="WGZ90260.1"/>
    </source>
</evidence>
<dbReference type="AlphaFoldDB" id="A0AA95H4L1"/>
<feature type="region of interest" description="Disordered" evidence="1">
    <location>
        <begin position="165"/>
        <end position="207"/>
    </location>
</feature>
<gene>
    <name evidence="3" type="ORF">QJT80_12220</name>
</gene>
<keyword evidence="2" id="KW-1133">Transmembrane helix</keyword>
<feature type="compositionally biased region" description="Polar residues" evidence="1">
    <location>
        <begin position="165"/>
        <end position="177"/>
    </location>
</feature>
<feature type="transmembrane region" description="Helical" evidence="2">
    <location>
        <begin position="25"/>
        <end position="43"/>
    </location>
</feature>
<dbReference type="KEGG" id="tdu:QJT80_12220"/>
<keyword evidence="2" id="KW-0472">Membrane</keyword>
<name>A0AA95H4L1_9GAMM</name>
<protein>
    <submittedName>
        <fullName evidence="3">Uncharacterized protein</fullName>
    </submittedName>
</protein>
<sequence length="207" mass="23137">MAKLVIKQDLSPEVKKHKWVLRMQWLMLLALILIVILAFTAWFNSKPAKPVSAVASTAKSQLLISLPTEPSYQVAASNLNKLMQQFEQTEVRVAESYEKNAQLFKLAETILDQLAALDNIIADSNLNDEQAEKIAEQQTYQQDYWEAKLQFHRLRMERLKASQTKLQGTQVSAQAKLSPSADASGFPPELPSGVCPLTGPEAEKCKP</sequence>
<keyword evidence="2" id="KW-0812">Transmembrane</keyword>
<evidence type="ECO:0000256" key="2">
    <source>
        <dbReference type="SAM" id="Phobius"/>
    </source>
</evidence>
<reference evidence="3" key="2">
    <citation type="submission" date="2023-04" db="EMBL/GenBank/DDBJ databases">
        <authorList>
            <person name="Beletskiy A.V."/>
            <person name="Mardanov A.V."/>
            <person name="Ravin N.V."/>
        </authorList>
    </citation>
    <scope>NUCLEOTIDE SEQUENCE</scope>
    <source>
        <strain evidence="3">GKL-01</strain>
    </source>
</reference>
<reference evidence="3" key="1">
    <citation type="journal article" date="2023" name="Int. J. Mol. Sci.">
        <title>Metagenomics Revealed a New Genus 'Candidatus Thiocaldithrix dubininis' gen. nov., sp. nov. and a New Species 'Candidatus Thiothrix putei' sp. nov. in the Family Thiotrichaceae, Some Members of Which Have Traits of Both Na+- and H+-Motive Energetics.</title>
        <authorList>
            <person name="Ravin N.V."/>
            <person name="Muntyan M.S."/>
            <person name="Smolyakov D.D."/>
            <person name="Rudenko T.S."/>
            <person name="Beletsky A.V."/>
            <person name="Mardanov A.V."/>
            <person name="Grabovich M.Y."/>
        </authorList>
    </citation>
    <scope>NUCLEOTIDE SEQUENCE</scope>
    <source>
        <strain evidence="3">GKL-01</strain>
    </source>
</reference>
<dbReference type="EMBL" id="CP124755">
    <property type="protein sequence ID" value="WGZ90260.1"/>
    <property type="molecule type" value="Genomic_DNA"/>
</dbReference>
<accession>A0AA95H4L1</accession>
<evidence type="ECO:0000256" key="1">
    <source>
        <dbReference type="SAM" id="MobiDB-lite"/>
    </source>
</evidence>
<organism evidence="3">
    <name type="scientific">Candidatus Thiocaldithrix dubininis</name>
    <dbReference type="NCBI Taxonomy" id="3080823"/>
    <lineage>
        <taxon>Bacteria</taxon>
        <taxon>Pseudomonadati</taxon>
        <taxon>Pseudomonadota</taxon>
        <taxon>Gammaproteobacteria</taxon>
        <taxon>Thiotrichales</taxon>
        <taxon>Thiotrichaceae</taxon>
        <taxon>Candidatus Thiocaldithrix</taxon>
    </lineage>
</organism>